<evidence type="ECO:0000313" key="2">
    <source>
        <dbReference type="Proteomes" id="UP000188268"/>
    </source>
</evidence>
<reference evidence="1 2" key="1">
    <citation type="submission" date="2013-09" db="EMBL/GenBank/DDBJ databases">
        <title>Corchorus capsularis genome sequencing.</title>
        <authorList>
            <person name="Alam M."/>
            <person name="Haque M.S."/>
            <person name="Islam M.S."/>
            <person name="Emdad E.M."/>
            <person name="Islam M.M."/>
            <person name="Ahmed B."/>
            <person name="Halim A."/>
            <person name="Hossen Q.M.M."/>
            <person name="Hossain M.Z."/>
            <person name="Ahmed R."/>
            <person name="Khan M.M."/>
            <person name="Islam R."/>
            <person name="Rashid M.M."/>
            <person name="Khan S.A."/>
            <person name="Rahman M.S."/>
            <person name="Alam M."/>
        </authorList>
    </citation>
    <scope>NUCLEOTIDE SEQUENCE [LARGE SCALE GENOMIC DNA]</scope>
    <source>
        <strain evidence="2">cv. CVL-1</strain>
        <tissue evidence="1">Whole seedling</tissue>
    </source>
</reference>
<comment type="caution">
    <text evidence="1">The sequence shown here is derived from an EMBL/GenBank/DDBJ whole genome shotgun (WGS) entry which is preliminary data.</text>
</comment>
<organism evidence="1 2">
    <name type="scientific">Corchorus capsularis</name>
    <name type="common">Jute</name>
    <dbReference type="NCBI Taxonomy" id="210143"/>
    <lineage>
        <taxon>Eukaryota</taxon>
        <taxon>Viridiplantae</taxon>
        <taxon>Streptophyta</taxon>
        <taxon>Embryophyta</taxon>
        <taxon>Tracheophyta</taxon>
        <taxon>Spermatophyta</taxon>
        <taxon>Magnoliopsida</taxon>
        <taxon>eudicotyledons</taxon>
        <taxon>Gunneridae</taxon>
        <taxon>Pentapetalae</taxon>
        <taxon>rosids</taxon>
        <taxon>malvids</taxon>
        <taxon>Malvales</taxon>
        <taxon>Malvaceae</taxon>
        <taxon>Grewioideae</taxon>
        <taxon>Apeibeae</taxon>
        <taxon>Corchorus</taxon>
    </lineage>
</organism>
<dbReference type="EMBL" id="AWWV01006990">
    <property type="protein sequence ID" value="OMO98832.1"/>
    <property type="molecule type" value="Genomic_DNA"/>
</dbReference>
<dbReference type="AlphaFoldDB" id="A0A1R3JVB5"/>
<evidence type="ECO:0000313" key="1">
    <source>
        <dbReference type="EMBL" id="OMO98832.1"/>
    </source>
</evidence>
<protein>
    <submittedName>
        <fullName evidence="1">Uncharacterized protein</fullName>
    </submittedName>
</protein>
<dbReference type="Proteomes" id="UP000188268">
    <property type="component" value="Unassembled WGS sequence"/>
</dbReference>
<sequence>MEPGSGTTIPDRDIFLFLGCSANKFPWFLRRFNQVSLPLILGFQALGLIDEQQNMVGIVSKSKAIQLAWLKINLDLAQD</sequence>
<name>A0A1R3JVB5_COCAP</name>
<accession>A0A1R3JVB5</accession>
<proteinExistence type="predicted"/>
<gene>
    <name evidence="1" type="ORF">CCACVL1_04042</name>
</gene>
<dbReference type="Gramene" id="OMO98832">
    <property type="protein sequence ID" value="OMO98832"/>
    <property type="gene ID" value="CCACVL1_04042"/>
</dbReference>
<keyword evidence="2" id="KW-1185">Reference proteome</keyword>